<evidence type="ECO:0000256" key="2">
    <source>
        <dbReference type="ARBA" id="ARBA00004162"/>
    </source>
</evidence>
<dbReference type="Proteomes" id="UP000244755">
    <property type="component" value="Chromosome 1"/>
</dbReference>
<evidence type="ECO:0000256" key="1">
    <source>
        <dbReference type="ARBA" id="ARBA00002254"/>
    </source>
</evidence>
<proteinExistence type="inferred from homology"/>
<keyword evidence="9 10" id="KW-0472">Membrane</keyword>
<dbReference type="GO" id="GO:0009425">
    <property type="term" value="C:bacterial-type flagellum basal body"/>
    <property type="evidence" value="ECO:0007669"/>
    <property type="project" value="InterPro"/>
</dbReference>
<organism evidence="11 12">
    <name type="scientific">Methylobacterium currus</name>
    <dbReference type="NCBI Taxonomy" id="2051553"/>
    <lineage>
        <taxon>Bacteria</taxon>
        <taxon>Pseudomonadati</taxon>
        <taxon>Pseudomonadota</taxon>
        <taxon>Alphaproteobacteria</taxon>
        <taxon>Hyphomicrobiales</taxon>
        <taxon>Methylobacteriaceae</taxon>
        <taxon>Methylobacterium</taxon>
    </lineage>
</organism>
<keyword evidence="10" id="KW-0997">Cell inner membrane</keyword>
<keyword evidence="5 10" id="KW-0145">Chemotaxis</keyword>
<dbReference type="RefSeq" id="WP_099954992.1">
    <property type="nucleotide sequence ID" value="NZ_CP028843.1"/>
</dbReference>
<keyword evidence="11" id="KW-0969">Cilium</keyword>
<evidence type="ECO:0000256" key="9">
    <source>
        <dbReference type="ARBA" id="ARBA00023136"/>
    </source>
</evidence>
<evidence type="ECO:0000256" key="5">
    <source>
        <dbReference type="ARBA" id="ARBA00022500"/>
    </source>
</evidence>
<evidence type="ECO:0000256" key="8">
    <source>
        <dbReference type="ARBA" id="ARBA00022989"/>
    </source>
</evidence>
<evidence type="ECO:0000256" key="3">
    <source>
        <dbReference type="ARBA" id="ARBA00008281"/>
    </source>
</evidence>
<feature type="transmembrane region" description="Helical" evidence="10">
    <location>
        <begin position="15"/>
        <end position="39"/>
    </location>
</feature>
<gene>
    <name evidence="11" type="ORF">DA075_21690</name>
</gene>
<accession>A0A2R4WNU3</accession>
<dbReference type="GO" id="GO:0006935">
    <property type="term" value="P:chemotaxis"/>
    <property type="evidence" value="ECO:0007669"/>
    <property type="project" value="UniProtKB-KW"/>
</dbReference>
<dbReference type="InterPro" id="IPR005503">
    <property type="entry name" value="FliL"/>
</dbReference>
<evidence type="ECO:0000313" key="11">
    <source>
        <dbReference type="EMBL" id="AWB23193.1"/>
    </source>
</evidence>
<sequence length="164" mass="17518">MADKKDETKKGGAKAWIGALALCTLVAVGTGAGLGLYLMTSVEKAVDQKTREAQEHEKAAKVLNYSGELSLRSVGSVVTNLAEPADSWIRLESSVVFKTGSLPTPDITVAEIKADIVAYLRTLSTAQIEGASGLQHLREDLNERVSLRTKGAIRELIVEALVVQ</sequence>
<evidence type="ECO:0000256" key="6">
    <source>
        <dbReference type="ARBA" id="ARBA00022692"/>
    </source>
</evidence>
<name>A0A2R4WNU3_9HYPH</name>
<comment type="similarity">
    <text evidence="3 10">Belongs to the FliL family.</text>
</comment>
<reference evidence="11 12" key="1">
    <citation type="submission" date="2018-04" db="EMBL/GenBank/DDBJ databases">
        <title>Methylobacterium sp. PR1016A genome.</title>
        <authorList>
            <person name="Park W."/>
        </authorList>
    </citation>
    <scope>NUCLEOTIDE SEQUENCE [LARGE SCALE GENOMIC DNA]</scope>
    <source>
        <strain evidence="11 12">PR1016A</strain>
    </source>
</reference>
<evidence type="ECO:0000256" key="4">
    <source>
        <dbReference type="ARBA" id="ARBA00022475"/>
    </source>
</evidence>
<keyword evidence="11" id="KW-0966">Cell projection</keyword>
<dbReference type="GO" id="GO:0071973">
    <property type="term" value="P:bacterial-type flagellum-dependent cell motility"/>
    <property type="evidence" value="ECO:0007669"/>
    <property type="project" value="InterPro"/>
</dbReference>
<dbReference type="KEGG" id="mee:DA075_21690"/>
<dbReference type="Pfam" id="PF03748">
    <property type="entry name" value="FliL"/>
    <property type="match status" value="1"/>
</dbReference>
<dbReference type="AlphaFoldDB" id="A0A2R4WNU3"/>
<evidence type="ECO:0000256" key="7">
    <source>
        <dbReference type="ARBA" id="ARBA00022779"/>
    </source>
</evidence>
<keyword evidence="12" id="KW-1185">Reference proteome</keyword>
<comment type="subcellular location">
    <subcellularLocation>
        <location evidence="10">Cell inner membrane</location>
    </subcellularLocation>
    <subcellularLocation>
        <location evidence="2">Cell membrane</location>
        <topology evidence="2">Single-pass membrane protein</topology>
    </subcellularLocation>
</comment>
<keyword evidence="7 10" id="KW-0283">Flagellar rotation</keyword>
<keyword evidence="6 10" id="KW-0812">Transmembrane</keyword>
<evidence type="ECO:0000256" key="10">
    <source>
        <dbReference type="RuleBase" id="RU364125"/>
    </source>
</evidence>
<keyword evidence="4" id="KW-1003">Cell membrane</keyword>
<dbReference type="OrthoDB" id="7908910at2"/>
<dbReference type="EMBL" id="CP028843">
    <property type="protein sequence ID" value="AWB23193.1"/>
    <property type="molecule type" value="Genomic_DNA"/>
</dbReference>
<protein>
    <recommendedName>
        <fullName evidence="10">Flagellar protein FliL</fullName>
    </recommendedName>
</protein>
<keyword evidence="8 10" id="KW-1133">Transmembrane helix</keyword>
<comment type="function">
    <text evidence="1 10">Controls the rotational direction of flagella during chemotaxis.</text>
</comment>
<dbReference type="GO" id="GO:0005886">
    <property type="term" value="C:plasma membrane"/>
    <property type="evidence" value="ECO:0007669"/>
    <property type="project" value="UniProtKB-SubCell"/>
</dbReference>
<keyword evidence="11" id="KW-0282">Flagellum</keyword>
<evidence type="ECO:0000313" key="12">
    <source>
        <dbReference type="Proteomes" id="UP000244755"/>
    </source>
</evidence>